<comment type="caution">
    <text evidence="3">The sequence shown here is derived from an EMBL/GenBank/DDBJ whole genome shotgun (WGS) entry which is preliminary data.</text>
</comment>
<evidence type="ECO:0000256" key="2">
    <source>
        <dbReference type="SAM" id="SignalP"/>
    </source>
</evidence>
<protein>
    <recommendedName>
        <fullName evidence="5">Secreted protein</fullName>
    </recommendedName>
</protein>
<name>A0A835RH41_VANPL</name>
<evidence type="ECO:0000313" key="3">
    <source>
        <dbReference type="EMBL" id="KAG0488971.1"/>
    </source>
</evidence>
<dbReference type="Proteomes" id="UP000636800">
    <property type="component" value="Chromosome 3"/>
</dbReference>
<dbReference type="OrthoDB" id="2015179at2759"/>
<reference evidence="3 4" key="1">
    <citation type="journal article" date="2020" name="Nat. Food">
        <title>A phased Vanilla planifolia genome enables genetic improvement of flavour and production.</title>
        <authorList>
            <person name="Hasing T."/>
            <person name="Tang H."/>
            <person name="Brym M."/>
            <person name="Khazi F."/>
            <person name="Huang T."/>
            <person name="Chambers A.H."/>
        </authorList>
    </citation>
    <scope>NUCLEOTIDE SEQUENCE [LARGE SCALE GENOMIC DNA]</scope>
    <source>
        <tissue evidence="3">Leaf</tissue>
    </source>
</reference>
<feature type="region of interest" description="Disordered" evidence="1">
    <location>
        <begin position="38"/>
        <end position="68"/>
    </location>
</feature>
<keyword evidence="4" id="KW-1185">Reference proteome</keyword>
<evidence type="ECO:0000313" key="4">
    <source>
        <dbReference type="Proteomes" id="UP000636800"/>
    </source>
</evidence>
<feature type="compositionally biased region" description="Basic residues" evidence="1">
    <location>
        <begin position="59"/>
        <end position="68"/>
    </location>
</feature>
<dbReference type="EMBL" id="JADCNL010000003">
    <property type="protein sequence ID" value="KAG0488971.1"/>
    <property type="molecule type" value="Genomic_DNA"/>
</dbReference>
<evidence type="ECO:0000256" key="1">
    <source>
        <dbReference type="SAM" id="MobiDB-lite"/>
    </source>
</evidence>
<evidence type="ECO:0008006" key="5">
    <source>
        <dbReference type="Google" id="ProtNLM"/>
    </source>
</evidence>
<organism evidence="3 4">
    <name type="scientific">Vanilla planifolia</name>
    <name type="common">Vanilla</name>
    <dbReference type="NCBI Taxonomy" id="51239"/>
    <lineage>
        <taxon>Eukaryota</taxon>
        <taxon>Viridiplantae</taxon>
        <taxon>Streptophyta</taxon>
        <taxon>Embryophyta</taxon>
        <taxon>Tracheophyta</taxon>
        <taxon>Spermatophyta</taxon>
        <taxon>Magnoliopsida</taxon>
        <taxon>Liliopsida</taxon>
        <taxon>Asparagales</taxon>
        <taxon>Orchidaceae</taxon>
        <taxon>Vanilloideae</taxon>
        <taxon>Vanilleae</taxon>
        <taxon>Vanilla</taxon>
    </lineage>
</organism>
<feature type="chain" id="PRO_5032920200" description="Secreted protein" evidence="2">
    <location>
        <begin position="28"/>
        <end position="88"/>
    </location>
</feature>
<proteinExistence type="predicted"/>
<sequence>MSSSASLVHHLQSLECLLHWLISAISAQFGAVGTYPRRSRRVGASPPITKAQAQEVAGIRRKRRRMKRRKNRGGDLILTLAAISCSPR</sequence>
<accession>A0A835RH41</accession>
<dbReference type="AlphaFoldDB" id="A0A835RH41"/>
<feature type="signal peptide" evidence="2">
    <location>
        <begin position="1"/>
        <end position="27"/>
    </location>
</feature>
<gene>
    <name evidence="3" type="ORF">HPP92_007782</name>
</gene>
<keyword evidence="2" id="KW-0732">Signal</keyword>